<dbReference type="AlphaFoldDB" id="A0A6J4PUG2"/>
<feature type="non-terminal residue" evidence="1">
    <location>
        <position position="287"/>
    </location>
</feature>
<gene>
    <name evidence="1" type="ORF">AVDCRST_MAG64-3048</name>
</gene>
<dbReference type="Gene3D" id="2.160.20.10">
    <property type="entry name" value="Single-stranded right-handed beta-helix, Pectin lyase-like"/>
    <property type="match status" value="1"/>
</dbReference>
<dbReference type="InterPro" id="IPR012334">
    <property type="entry name" value="Pectin_lyas_fold"/>
</dbReference>
<dbReference type="InterPro" id="IPR011050">
    <property type="entry name" value="Pectin_lyase_fold/virulence"/>
</dbReference>
<dbReference type="EMBL" id="CADCUQ010000700">
    <property type="protein sequence ID" value="CAA9423842.1"/>
    <property type="molecule type" value="Genomic_DNA"/>
</dbReference>
<proteinExistence type="predicted"/>
<sequence length="287" mass="30621">MIRRTSSAVATARLRAPGVGDASFRANVRQLAHQGTRVEGLEPRRLMSVAADNGGYTIVTPASDTRVVHVSSTKGNDANDGLSPDRPVATLAKGKSLLRDEAGDQLLLEKGSVFTSGLGYWKISGKDENQPLVIGTCGTGARPEIADGSTYAFAAGAGGSSNLLHDVVVQGIRFYAAKRDPGNPAFNALTKTDGVYIAGNAKNILFEDMSVEFYKNNFVVSTYFGPITNFQLRKSNVSNSWSNGSHSQGIYIEDVNGVLFEGNTFDHNGWNVAANAKPTIFNHSAYV</sequence>
<evidence type="ECO:0008006" key="2">
    <source>
        <dbReference type="Google" id="ProtNLM"/>
    </source>
</evidence>
<dbReference type="SUPFAM" id="SSF51126">
    <property type="entry name" value="Pectin lyase-like"/>
    <property type="match status" value="1"/>
</dbReference>
<organism evidence="1">
    <name type="scientific">uncultured Phycisphaerae bacterium</name>
    <dbReference type="NCBI Taxonomy" id="904963"/>
    <lineage>
        <taxon>Bacteria</taxon>
        <taxon>Pseudomonadati</taxon>
        <taxon>Planctomycetota</taxon>
        <taxon>Phycisphaerae</taxon>
        <taxon>environmental samples</taxon>
    </lineage>
</organism>
<name>A0A6J4PUG2_9BACT</name>
<evidence type="ECO:0000313" key="1">
    <source>
        <dbReference type="EMBL" id="CAA9423842.1"/>
    </source>
</evidence>
<accession>A0A6J4PUG2</accession>
<reference evidence="1" key="1">
    <citation type="submission" date="2020-02" db="EMBL/GenBank/DDBJ databases">
        <authorList>
            <person name="Meier V. D."/>
        </authorList>
    </citation>
    <scope>NUCLEOTIDE SEQUENCE</scope>
    <source>
        <strain evidence="1">AVDCRST_MAG64</strain>
    </source>
</reference>
<protein>
    <recommendedName>
        <fullName evidence="2">Right handed beta helix domain-containing protein</fullName>
    </recommendedName>
</protein>